<keyword evidence="3" id="KW-0472">Membrane</keyword>
<dbReference type="InterPro" id="IPR001611">
    <property type="entry name" value="Leu-rich_rpt"/>
</dbReference>
<comment type="caution">
    <text evidence="4">The sequence shown here is derived from an EMBL/GenBank/DDBJ whole genome shotgun (WGS) entry which is preliminary data.</text>
</comment>
<keyword evidence="2" id="KW-0677">Repeat</keyword>
<evidence type="ECO:0000256" key="3">
    <source>
        <dbReference type="SAM" id="Phobius"/>
    </source>
</evidence>
<gene>
    <name evidence="4" type="ORF">TeGR_g5389</name>
</gene>
<name>A0ABQ6N1W8_9STRA</name>
<evidence type="ECO:0000256" key="2">
    <source>
        <dbReference type="ARBA" id="ARBA00022737"/>
    </source>
</evidence>
<organism evidence="4 5">
    <name type="scientific">Tetraparma gracilis</name>
    <dbReference type="NCBI Taxonomy" id="2962635"/>
    <lineage>
        <taxon>Eukaryota</taxon>
        <taxon>Sar</taxon>
        <taxon>Stramenopiles</taxon>
        <taxon>Ochrophyta</taxon>
        <taxon>Bolidophyceae</taxon>
        <taxon>Parmales</taxon>
        <taxon>Triparmaceae</taxon>
        <taxon>Tetraparma</taxon>
    </lineage>
</organism>
<evidence type="ECO:0000256" key="1">
    <source>
        <dbReference type="ARBA" id="ARBA00022614"/>
    </source>
</evidence>
<proteinExistence type="predicted"/>
<keyword evidence="3" id="KW-0812">Transmembrane</keyword>
<dbReference type="PANTHER" id="PTHR46652">
    <property type="entry name" value="LEUCINE-RICH REPEAT AND IQ DOMAIN-CONTAINING PROTEIN 1-RELATED"/>
    <property type="match status" value="1"/>
</dbReference>
<dbReference type="SUPFAM" id="SSF52058">
    <property type="entry name" value="L domain-like"/>
    <property type="match status" value="1"/>
</dbReference>
<accession>A0ABQ6N1W8</accession>
<dbReference type="InterPro" id="IPR050836">
    <property type="entry name" value="SDS22/Internalin_LRR"/>
</dbReference>
<sequence>MATNKVHAEPATDNGAYSSLTTLDLRNTRVSDISPISSCAATLELLGLSATPVTDISGVGSCGRLKCLFLVSSNVSDLSPLRRCGNLEVLDCSGSQVEDVTPLSECGRLKDVMLVTTRVRSVEPLANLERLQKLNLNFSGVTSALVTAANFFIISSFLVGPVAAIFKLTVNTDLRGRVAELVTVVATISTAFHCYGPLSLLIISNTDSCSGVERQLTAPPNIIPFTAPLAVTVKEALASFPQTPVVVLGAALAQ</sequence>
<dbReference type="InterPro" id="IPR032675">
    <property type="entry name" value="LRR_dom_sf"/>
</dbReference>
<evidence type="ECO:0000313" key="4">
    <source>
        <dbReference type="EMBL" id="GMI38035.1"/>
    </source>
</evidence>
<keyword evidence="1" id="KW-0433">Leucine-rich repeat</keyword>
<keyword evidence="5" id="KW-1185">Reference proteome</keyword>
<dbReference type="PANTHER" id="PTHR46652:SF3">
    <property type="entry name" value="LEUCINE-RICH REPEAT-CONTAINING PROTEIN 9"/>
    <property type="match status" value="1"/>
</dbReference>
<evidence type="ECO:0000313" key="5">
    <source>
        <dbReference type="Proteomes" id="UP001165060"/>
    </source>
</evidence>
<dbReference type="EMBL" id="BRYB01003511">
    <property type="protein sequence ID" value="GMI38035.1"/>
    <property type="molecule type" value="Genomic_DNA"/>
</dbReference>
<feature type="transmembrane region" description="Helical" evidence="3">
    <location>
        <begin position="144"/>
        <end position="166"/>
    </location>
</feature>
<dbReference type="Proteomes" id="UP001165060">
    <property type="component" value="Unassembled WGS sequence"/>
</dbReference>
<feature type="transmembrane region" description="Helical" evidence="3">
    <location>
        <begin position="178"/>
        <end position="203"/>
    </location>
</feature>
<keyword evidence="3" id="KW-1133">Transmembrane helix</keyword>
<feature type="non-terminal residue" evidence="4">
    <location>
        <position position="254"/>
    </location>
</feature>
<dbReference type="PROSITE" id="PS51450">
    <property type="entry name" value="LRR"/>
    <property type="match status" value="1"/>
</dbReference>
<protein>
    <submittedName>
        <fullName evidence="4">Uncharacterized protein</fullName>
    </submittedName>
</protein>
<reference evidence="4 5" key="1">
    <citation type="journal article" date="2023" name="Commun. Biol.">
        <title>Genome analysis of Parmales, the sister group of diatoms, reveals the evolutionary specialization of diatoms from phago-mixotrophs to photoautotrophs.</title>
        <authorList>
            <person name="Ban H."/>
            <person name="Sato S."/>
            <person name="Yoshikawa S."/>
            <person name="Yamada K."/>
            <person name="Nakamura Y."/>
            <person name="Ichinomiya M."/>
            <person name="Sato N."/>
            <person name="Blanc-Mathieu R."/>
            <person name="Endo H."/>
            <person name="Kuwata A."/>
            <person name="Ogata H."/>
        </authorList>
    </citation>
    <scope>NUCLEOTIDE SEQUENCE [LARGE SCALE GENOMIC DNA]</scope>
</reference>
<dbReference type="Gene3D" id="3.80.10.10">
    <property type="entry name" value="Ribonuclease Inhibitor"/>
    <property type="match status" value="1"/>
</dbReference>